<feature type="region of interest" description="Disordered" evidence="25">
    <location>
        <begin position="43"/>
        <end position="116"/>
    </location>
</feature>
<dbReference type="AlphaFoldDB" id="A0A9Q1BBL3"/>
<proteinExistence type="predicted"/>
<evidence type="ECO:0000256" key="5">
    <source>
        <dbReference type="ARBA" id="ARBA00004647"/>
    </source>
</evidence>
<gene>
    <name evidence="27" type="ORF">HOLleu_41069</name>
</gene>
<dbReference type="InterPro" id="IPR000253">
    <property type="entry name" value="FHA_dom"/>
</dbReference>
<dbReference type="FunFam" id="2.60.200.20:FF:000007">
    <property type="entry name" value="microspherule protein 1 isoform X1"/>
    <property type="match status" value="1"/>
</dbReference>
<keyword evidence="18" id="KW-0234">DNA repair</keyword>
<dbReference type="GO" id="GO:0000922">
    <property type="term" value="C:spindle pole"/>
    <property type="evidence" value="ECO:0007669"/>
    <property type="project" value="UniProtKB-SubCell"/>
</dbReference>
<evidence type="ECO:0000256" key="2">
    <source>
        <dbReference type="ARBA" id="ARBA00004604"/>
    </source>
</evidence>
<dbReference type="GO" id="GO:0006325">
    <property type="term" value="P:chromatin organization"/>
    <property type="evidence" value="ECO:0007669"/>
    <property type="project" value="UniProtKB-KW"/>
</dbReference>
<dbReference type="InterPro" id="IPR025999">
    <property type="entry name" value="MCRS_N"/>
</dbReference>
<evidence type="ECO:0000256" key="20">
    <source>
        <dbReference type="ARBA" id="ARBA00023228"/>
    </source>
</evidence>
<dbReference type="CDD" id="cd22687">
    <property type="entry name" value="FHA_MCRS1"/>
    <property type="match status" value="1"/>
</dbReference>
<dbReference type="GO" id="GO:0051052">
    <property type="term" value="P:regulation of DNA metabolic process"/>
    <property type="evidence" value="ECO:0007669"/>
    <property type="project" value="UniProtKB-ARBA"/>
</dbReference>
<dbReference type="GO" id="GO:0044545">
    <property type="term" value="C:NSL complex"/>
    <property type="evidence" value="ECO:0007669"/>
    <property type="project" value="TreeGrafter"/>
</dbReference>
<dbReference type="GO" id="GO:0006281">
    <property type="term" value="P:DNA repair"/>
    <property type="evidence" value="ECO:0007669"/>
    <property type="project" value="UniProtKB-KW"/>
</dbReference>
<keyword evidence="15" id="KW-0175">Coiled coil</keyword>
<evidence type="ECO:0000256" key="12">
    <source>
        <dbReference type="ARBA" id="ARBA00022853"/>
    </source>
</evidence>
<feature type="compositionally biased region" description="Polar residues" evidence="25">
    <location>
        <begin position="138"/>
        <end position="160"/>
    </location>
</feature>
<feature type="compositionally biased region" description="Low complexity" evidence="25">
    <location>
        <begin position="58"/>
        <end position="68"/>
    </location>
</feature>
<evidence type="ECO:0000256" key="4">
    <source>
        <dbReference type="ARBA" id="ARBA00004629"/>
    </source>
</evidence>
<dbReference type="EMBL" id="JAIZAY010000023">
    <property type="protein sequence ID" value="KAJ8019458.1"/>
    <property type="molecule type" value="Genomic_DNA"/>
</dbReference>
<keyword evidence="19" id="KW-0206">Cytoskeleton</keyword>
<feature type="compositionally biased region" description="Basic and acidic residues" evidence="25">
    <location>
        <begin position="300"/>
        <end position="314"/>
    </location>
</feature>
<dbReference type="OrthoDB" id="10262769at2759"/>
<dbReference type="GO" id="GO:0071339">
    <property type="term" value="C:MLL1 complex"/>
    <property type="evidence" value="ECO:0007669"/>
    <property type="project" value="InterPro"/>
</dbReference>
<keyword evidence="20" id="KW-0458">Lysosome</keyword>
<feature type="region of interest" description="Disordered" evidence="25">
    <location>
        <begin position="133"/>
        <end position="351"/>
    </location>
</feature>
<keyword evidence="7" id="KW-0963">Cytoplasm</keyword>
<evidence type="ECO:0000256" key="18">
    <source>
        <dbReference type="ARBA" id="ARBA00023204"/>
    </source>
</evidence>
<dbReference type="SMART" id="SM00240">
    <property type="entry name" value="FHA"/>
    <property type="match status" value="1"/>
</dbReference>
<organism evidence="27 28">
    <name type="scientific">Holothuria leucospilota</name>
    <name type="common">Black long sea cucumber</name>
    <name type="synonym">Mertensiothuria leucospilota</name>
    <dbReference type="NCBI Taxonomy" id="206669"/>
    <lineage>
        <taxon>Eukaryota</taxon>
        <taxon>Metazoa</taxon>
        <taxon>Echinodermata</taxon>
        <taxon>Eleutherozoa</taxon>
        <taxon>Echinozoa</taxon>
        <taxon>Holothuroidea</taxon>
        <taxon>Aspidochirotacea</taxon>
        <taxon>Aspidochirotida</taxon>
        <taxon>Holothuriidae</taxon>
        <taxon>Holothuria</taxon>
    </lineage>
</organism>
<keyword evidence="9" id="KW-0227">DNA damage</keyword>
<evidence type="ECO:0000256" key="22">
    <source>
        <dbReference type="ARBA" id="ARBA00023328"/>
    </source>
</evidence>
<dbReference type="Gene3D" id="2.60.200.20">
    <property type="match status" value="1"/>
</dbReference>
<dbReference type="GO" id="GO:0045944">
    <property type="term" value="P:positive regulation of transcription by RNA polymerase II"/>
    <property type="evidence" value="ECO:0007669"/>
    <property type="project" value="TreeGrafter"/>
</dbReference>
<name>A0A9Q1BBL3_HOLLE</name>
<evidence type="ECO:0000259" key="26">
    <source>
        <dbReference type="PROSITE" id="PS50006"/>
    </source>
</evidence>
<dbReference type="GO" id="GO:0005730">
    <property type="term" value="C:nucleolus"/>
    <property type="evidence" value="ECO:0007669"/>
    <property type="project" value="UniProtKB-SubCell"/>
</dbReference>
<comment type="subcellular location">
    <subcellularLocation>
        <location evidence="4">Chromosome</location>
        <location evidence="4">Centromere</location>
        <location evidence="4">Kinetochore</location>
    </subcellularLocation>
    <subcellularLocation>
        <location evidence="3">Cytoplasm</location>
        <location evidence="3">Cytoskeleton</location>
        <location evidence="3">Microtubule organizing center</location>
        <location evidence="3">Centrosome</location>
        <location evidence="3">Centriolar satellite</location>
    </subcellularLocation>
    <subcellularLocation>
        <location evidence="5">Cytoplasm</location>
        <location evidence="5">Cytoskeleton</location>
        <location evidence="5">Spindle pole</location>
    </subcellularLocation>
    <subcellularLocation>
        <location evidence="1">Lysosome</location>
    </subcellularLocation>
    <subcellularLocation>
        <location evidence="2">Nucleus</location>
        <location evidence="2">Nucleolus</location>
    </subcellularLocation>
</comment>
<feature type="compositionally biased region" description="Pro residues" evidence="25">
    <location>
        <begin position="264"/>
        <end position="279"/>
    </location>
</feature>
<dbReference type="GO" id="GO:0006310">
    <property type="term" value="P:DNA recombination"/>
    <property type="evidence" value="ECO:0007669"/>
    <property type="project" value="UniProtKB-KW"/>
</dbReference>
<feature type="domain" description="FHA" evidence="26">
    <location>
        <begin position="580"/>
        <end position="636"/>
    </location>
</feature>
<dbReference type="InterPro" id="IPR008984">
    <property type="entry name" value="SMAD_FHA_dom_sf"/>
</dbReference>
<keyword evidence="11" id="KW-0832">Ubl conjugation</keyword>
<keyword evidence="10" id="KW-0995">Kinetochore</keyword>
<keyword evidence="13" id="KW-0007">Acetylation</keyword>
<keyword evidence="14" id="KW-0805">Transcription regulation</keyword>
<dbReference type="InterPro" id="IPR037912">
    <property type="entry name" value="MCRS1"/>
</dbReference>
<keyword evidence="12" id="KW-0156">Chromatin regulator</keyword>
<dbReference type="PROSITE" id="PS50006">
    <property type="entry name" value="FHA_DOMAIN"/>
    <property type="match status" value="1"/>
</dbReference>
<evidence type="ECO:0000256" key="11">
    <source>
        <dbReference type="ARBA" id="ARBA00022843"/>
    </source>
</evidence>
<dbReference type="GO" id="GO:0000776">
    <property type="term" value="C:kinetochore"/>
    <property type="evidence" value="ECO:0007669"/>
    <property type="project" value="UniProtKB-KW"/>
</dbReference>
<dbReference type="Pfam" id="PF00498">
    <property type="entry name" value="FHA"/>
    <property type="match status" value="1"/>
</dbReference>
<feature type="compositionally biased region" description="Polar residues" evidence="25">
    <location>
        <begin position="84"/>
        <end position="98"/>
    </location>
</feature>
<dbReference type="GO" id="GO:0033044">
    <property type="term" value="P:regulation of chromosome organization"/>
    <property type="evidence" value="ECO:0007669"/>
    <property type="project" value="UniProtKB-ARBA"/>
</dbReference>
<evidence type="ECO:0000256" key="10">
    <source>
        <dbReference type="ARBA" id="ARBA00022838"/>
    </source>
</evidence>
<feature type="compositionally biased region" description="Basic residues" evidence="25">
    <location>
        <begin position="206"/>
        <end position="217"/>
    </location>
</feature>
<evidence type="ECO:0000256" key="17">
    <source>
        <dbReference type="ARBA" id="ARBA00023172"/>
    </source>
</evidence>
<keyword evidence="8" id="KW-0597">Phosphoprotein</keyword>
<evidence type="ECO:0000256" key="1">
    <source>
        <dbReference type="ARBA" id="ARBA00004371"/>
    </source>
</evidence>
<feature type="compositionally biased region" description="Acidic residues" evidence="25">
    <location>
        <begin position="69"/>
        <end position="80"/>
    </location>
</feature>
<evidence type="ECO:0000313" key="27">
    <source>
        <dbReference type="EMBL" id="KAJ8019458.1"/>
    </source>
</evidence>
<evidence type="ECO:0000256" key="25">
    <source>
        <dbReference type="SAM" id="MobiDB-lite"/>
    </source>
</evidence>
<evidence type="ECO:0000256" key="13">
    <source>
        <dbReference type="ARBA" id="ARBA00022990"/>
    </source>
</evidence>
<evidence type="ECO:0000256" key="8">
    <source>
        <dbReference type="ARBA" id="ARBA00022553"/>
    </source>
</evidence>
<keyword evidence="16" id="KW-0804">Transcription</keyword>
<keyword evidence="17" id="KW-0233">DNA recombination</keyword>
<protein>
    <recommendedName>
        <fullName evidence="23">Microspherule protein 1</fullName>
    </recommendedName>
    <alternativeName>
        <fullName evidence="24">58 kDa microspherule protein</fullName>
    </alternativeName>
</protein>
<evidence type="ECO:0000256" key="3">
    <source>
        <dbReference type="ARBA" id="ARBA00004607"/>
    </source>
</evidence>
<dbReference type="SUPFAM" id="SSF49879">
    <property type="entry name" value="SMAD/FHA domain"/>
    <property type="match status" value="1"/>
</dbReference>
<feature type="compositionally biased region" description="Basic and acidic residues" evidence="25">
    <location>
        <begin position="254"/>
        <end position="263"/>
    </location>
</feature>
<comment type="caution">
    <text evidence="27">The sequence shown here is derived from an EMBL/GenBank/DDBJ whole genome shotgun (WGS) entry which is preliminary data.</text>
</comment>
<dbReference type="GO" id="GO:0034451">
    <property type="term" value="C:centriolar satellite"/>
    <property type="evidence" value="ECO:0007669"/>
    <property type="project" value="UniProtKB-SubCell"/>
</dbReference>
<keyword evidence="22" id="KW-0137">Centromere</keyword>
<evidence type="ECO:0000256" key="14">
    <source>
        <dbReference type="ARBA" id="ARBA00023015"/>
    </source>
</evidence>
<reference evidence="27" key="1">
    <citation type="submission" date="2021-10" db="EMBL/GenBank/DDBJ databases">
        <title>Tropical sea cucumber genome reveals ecological adaptation and Cuvierian tubules defense mechanism.</title>
        <authorList>
            <person name="Chen T."/>
        </authorList>
    </citation>
    <scope>NUCLEOTIDE SEQUENCE</scope>
    <source>
        <strain evidence="27">Nanhai2018</strain>
        <tissue evidence="27">Muscle</tissue>
    </source>
</reference>
<evidence type="ECO:0000256" key="9">
    <source>
        <dbReference type="ARBA" id="ARBA00022763"/>
    </source>
</evidence>
<dbReference type="GO" id="GO:0031011">
    <property type="term" value="C:Ino80 complex"/>
    <property type="evidence" value="ECO:0007669"/>
    <property type="project" value="InterPro"/>
</dbReference>
<evidence type="ECO:0000256" key="7">
    <source>
        <dbReference type="ARBA" id="ARBA00022490"/>
    </source>
</evidence>
<keyword evidence="28" id="KW-1185">Reference proteome</keyword>
<evidence type="ECO:0000256" key="23">
    <source>
        <dbReference type="ARBA" id="ARBA00068815"/>
    </source>
</evidence>
<dbReference type="Pfam" id="PF13325">
    <property type="entry name" value="MCRS_N"/>
    <property type="match status" value="1"/>
</dbReference>
<evidence type="ECO:0000256" key="16">
    <source>
        <dbReference type="ARBA" id="ARBA00023163"/>
    </source>
</evidence>
<evidence type="ECO:0000256" key="21">
    <source>
        <dbReference type="ARBA" id="ARBA00023242"/>
    </source>
</evidence>
<dbReference type="Proteomes" id="UP001152320">
    <property type="component" value="Chromosome 23"/>
</dbReference>
<evidence type="ECO:0000256" key="19">
    <source>
        <dbReference type="ARBA" id="ARBA00023212"/>
    </source>
</evidence>
<keyword evidence="6" id="KW-0158">Chromosome</keyword>
<dbReference type="GO" id="GO:0002151">
    <property type="term" value="F:G-quadruplex RNA binding"/>
    <property type="evidence" value="ECO:0007669"/>
    <property type="project" value="InterPro"/>
</dbReference>
<keyword evidence="21" id="KW-0539">Nucleus</keyword>
<accession>A0A9Q1BBL3</accession>
<evidence type="ECO:0000256" key="15">
    <source>
        <dbReference type="ARBA" id="ARBA00023054"/>
    </source>
</evidence>
<feature type="compositionally biased region" description="Pro residues" evidence="25">
    <location>
        <begin position="289"/>
        <end position="299"/>
    </location>
</feature>
<evidence type="ECO:0000256" key="24">
    <source>
        <dbReference type="ARBA" id="ARBA00075730"/>
    </source>
</evidence>
<evidence type="ECO:0000313" key="28">
    <source>
        <dbReference type="Proteomes" id="UP001152320"/>
    </source>
</evidence>
<evidence type="ECO:0000256" key="6">
    <source>
        <dbReference type="ARBA" id="ARBA00022454"/>
    </source>
</evidence>
<dbReference type="PANTHER" id="PTHR13233:SF0">
    <property type="entry name" value="MICROSPHERULE PROTEIN 1"/>
    <property type="match status" value="1"/>
</dbReference>
<dbReference type="PANTHER" id="PTHR13233">
    <property type="entry name" value="MICROSPHERULE PROTEIN 1"/>
    <property type="match status" value="1"/>
</dbReference>
<sequence length="679" mass="76112">MIVSFLLKNCVWEHLKFMIFHYPWHCLCNHWVNFFQSVTGGRSSTMSATEKDDMADSTETGPTSITEIEPTESEEEEEDVKYEPSNTQTLNVADSQPGVSDHLAKVSSAGTMSDTKPLSTIVDTSIKTGPIVSLSKMEVTTPNPSKSTPNRTQTRSSTKAAQAKLHTDHAPQKPRAASKPYPSNEPILARSSKGYVYIPPNEYVNKRRVSSRSIKRKKFDDELVESSLVKTNKPKAGGSPVGFPQVIIPSEIPPPKEEKKEEVMPPPVAKPVLPPPPKPIIKTVKPVKPAKPAPVTPEPPPEKKPKSSPREAVKRRSSVGETKPELTRQTSSSKRTKKSRSSAPTAKDLGRWRPEDDLALISAVQQTNDLEAVYQGVKFSKHFSMREIEERWYALLFDQTVSTLAQQAMRTLHPDIKTEVLAKALFSEDEEKLLAKIGVSSQPTLDTFQQLINKNVTVFHPSRTAKSLHSYWLLMKQYHLLPDQSVQPMPKGDHVLNFSDAEDTLDDTQLQDPRDDILEQELDQFDRRQKRQIQQLENEIPKWTVMVENVTGVSTQEFDSQTLAVLRGRLVRYLMRSKEITLGRSSKDNQIDVDLALEGPASKVSRKQGLIKLKNNGDFYIANEGKRPIYVDGKPVANNQRCKLNNNAVVEIAGLRFIFLVNQDLINQMRGETTKPATG</sequence>
<dbReference type="GO" id="GO:0005764">
    <property type="term" value="C:lysosome"/>
    <property type="evidence" value="ECO:0007669"/>
    <property type="project" value="UniProtKB-SubCell"/>
</dbReference>